<keyword evidence="2" id="KW-1185">Reference proteome</keyword>
<protein>
    <submittedName>
        <fullName evidence="1">Uncharacterized protein</fullName>
    </submittedName>
</protein>
<proteinExistence type="predicted"/>
<sequence>SGKDCGECVCDGEILPVFNFTGIMRARKRLCVEEIILVELMRLLKLLVGARIPVFYLREIWVSWELCIGDLLPVFSLFGSSPSFGIAIE</sequence>
<evidence type="ECO:0000313" key="1">
    <source>
        <dbReference type="EMBL" id="MCI20906.1"/>
    </source>
</evidence>
<comment type="caution">
    <text evidence="1">The sequence shown here is derived from an EMBL/GenBank/DDBJ whole genome shotgun (WGS) entry which is preliminary data.</text>
</comment>
<reference evidence="1 2" key="1">
    <citation type="journal article" date="2018" name="Front. Plant Sci.">
        <title>Red Clover (Trifolium pratense) and Zigzag Clover (T. medium) - A Picture of Genomic Similarities and Differences.</title>
        <authorList>
            <person name="Dluhosova J."/>
            <person name="Istvanek J."/>
            <person name="Nedelnik J."/>
            <person name="Repkova J."/>
        </authorList>
    </citation>
    <scope>NUCLEOTIDE SEQUENCE [LARGE SCALE GENOMIC DNA]</scope>
    <source>
        <strain evidence="2">cv. 10/8</strain>
        <tissue evidence="1">Leaf</tissue>
    </source>
</reference>
<accession>A0A392QBH6</accession>
<dbReference type="Proteomes" id="UP000265520">
    <property type="component" value="Unassembled WGS sequence"/>
</dbReference>
<dbReference type="AlphaFoldDB" id="A0A392QBH6"/>
<dbReference type="EMBL" id="LXQA010122283">
    <property type="protein sequence ID" value="MCI20906.1"/>
    <property type="molecule type" value="Genomic_DNA"/>
</dbReference>
<evidence type="ECO:0000313" key="2">
    <source>
        <dbReference type="Proteomes" id="UP000265520"/>
    </source>
</evidence>
<name>A0A392QBH6_9FABA</name>
<organism evidence="1 2">
    <name type="scientific">Trifolium medium</name>
    <dbReference type="NCBI Taxonomy" id="97028"/>
    <lineage>
        <taxon>Eukaryota</taxon>
        <taxon>Viridiplantae</taxon>
        <taxon>Streptophyta</taxon>
        <taxon>Embryophyta</taxon>
        <taxon>Tracheophyta</taxon>
        <taxon>Spermatophyta</taxon>
        <taxon>Magnoliopsida</taxon>
        <taxon>eudicotyledons</taxon>
        <taxon>Gunneridae</taxon>
        <taxon>Pentapetalae</taxon>
        <taxon>rosids</taxon>
        <taxon>fabids</taxon>
        <taxon>Fabales</taxon>
        <taxon>Fabaceae</taxon>
        <taxon>Papilionoideae</taxon>
        <taxon>50 kb inversion clade</taxon>
        <taxon>NPAAA clade</taxon>
        <taxon>Hologalegina</taxon>
        <taxon>IRL clade</taxon>
        <taxon>Trifolieae</taxon>
        <taxon>Trifolium</taxon>
    </lineage>
</organism>
<feature type="non-terminal residue" evidence="1">
    <location>
        <position position="1"/>
    </location>
</feature>